<feature type="compositionally biased region" description="Acidic residues" evidence="1">
    <location>
        <begin position="26"/>
        <end position="40"/>
    </location>
</feature>
<feature type="region of interest" description="Disordered" evidence="1">
    <location>
        <begin position="1"/>
        <end position="43"/>
    </location>
</feature>
<keyword evidence="3" id="KW-1185">Reference proteome</keyword>
<evidence type="ECO:0000256" key="1">
    <source>
        <dbReference type="SAM" id="MobiDB-lite"/>
    </source>
</evidence>
<feature type="compositionally biased region" description="Polar residues" evidence="1">
    <location>
        <begin position="1"/>
        <end position="13"/>
    </location>
</feature>
<comment type="caution">
    <text evidence="2">The sequence shown here is derived from an EMBL/GenBank/DDBJ whole genome shotgun (WGS) entry which is preliminary data.</text>
</comment>
<reference evidence="2" key="1">
    <citation type="submission" date="2020-10" db="EMBL/GenBank/DDBJ databases">
        <title>The Whole-Genome Sequence of Metschnikowia persimmonesis, a Novel Endophytic Yeast Species Isolated from Medicinal Plant Diospyros kaki Thumb.</title>
        <authorList>
            <person name="Rahmat E."/>
            <person name="Kang Y."/>
        </authorList>
    </citation>
    <scope>NUCLEOTIDE SEQUENCE</scope>
    <source>
        <strain evidence="2">KIOM G15050</strain>
    </source>
</reference>
<evidence type="ECO:0000313" key="3">
    <source>
        <dbReference type="Proteomes" id="UP000649328"/>
    </source>
</evidence>
<feature type="compositionally biased region" description="Basic and acidic residues" evidence="1">
    <location>
        <begin position="14"/>
        <end position="25"/>
    </location>
</feature>
<gene>
    <name evidence="2" type="ORF">HF325_004872</name>
</gene>
<dbReference type="AlphaFoldDB" id="A0A8H7GPT2"/>
<accession>A0A8H7GPT2</accession>
<protein>
    <submittedName>
        <fullName evidence="2">Uncharacterized protein</fullName>
    </submittedName>
</protein>
<sequence length="65" mass="7168">MASTRSIGSSDIDWQSRFEQQRHVDDEDVSNSDSGDETPTETDMVSDIIESIGETVGTSLRIVSF</sequence>
<dbReference type="Proteomes" id="UP000649328">
    <property type="component" value="Unassembled WGS sequence"/>
</dbReference>
<name>A0A8H7GPT2_9ASCO</name>
<evidence type="ECO:0000313" key="2">
    <source>
        <dbReference type="EMBL" id="KAF8001083.1"/>
    </source>
</evidence>
<organism evidence="2 3">
    <name type="scientific">Metschnikowia pulcherrima</name>
    <dbReference type="NCBI Taxonomy" id="27326"/>
    <lineage>
        <taxon>Eukaryota</taxon>
        <taxon>Fungi</taxon>
        <taxon>Dikarya</taxon>
        <taxon>Ascomycota</taxon>
        <taxon>Saccharomycotina</taxon>
        <taxon>Pichiomycetes</taxon>
        <taxon>Metschnikowiaceae</taxon>
        <taxon>Metschnikowia</taxon>
    </lineage>
</organism>
<dbReference type="EMBL" id="JACBPP010000006">
    <property type="protein sequence ID" value="KAF8001083.1"/>
    <property type="molecule type" value="Genomic_DNA"/>
</dbReference>
<proteinExistence type="predicted"/>